<feature type="region of interest" description="Disordered" evidence="2">
    <location>
        <begin position="1"/>
        <end position="56"/>
    </location>
</feature>
<keyword evidence="1" id="KW-0862">Zinc</keyword>
<feature type="domain" description="CCHC-type" evidence="3">
    <location>
        <begin position="349"/>
        <end position="363"/>
    </location>
</feature>
<keyword evidence="1" id="KW-0863">Zinc-finger</keyword>
<organism evidence="4 5">
    <name type="scientific">Daphnia pulex</name>
    <name type="common">Water flea</name>
    <dbReference type="NCBI Taxonomy" id="6669"/>
    <lineage>
        <taxon>Eukaryota</taxon>
        <taxon>Metazoa</taxon>
        <taxon>Ecdysozoa</taxon>
        <taxon>Arthropoda</taxon>
        <taxon>Crustacea</taxon>
        <taxon>Branchiopoda</taxon>
        <taxon>Diplostraca</taxon>
        <taxon>Cladocera</taxon>
        <taxon>Anomopoda</taxon>
        <taxon>Daphniidae</taxon>
        <taxon>Daphnia</taxon>
    </lineage>
</organism>
<dbReference type="GO" id="GO:0008270">
    <property type="term" value="F:zinc ion binding"/>
    <property type="evidence" value="ECO:0007669"/>
    <property type="project" value="UniProtKB-KW"/>
</dbReference>
<proteinExistence type="predicted"/>
<feature type="compositionally biased region" description="Low complexity" evidence="2">
    <location>
        <begin position="15"/>
        <end position="40"/>
    </location>
</feature>
<dbReference type="KEGG" id="dpx:DAPPUDRAFT_334705"/>
<evidence type="ECO:0000313" key="4">
    <source>
        <dbReference type="EMBL" id="EFX63997.1"/>
    </source>
</evidence>
<evidence type="ECO:0000256" key="1">
    <source>
        <dbReference type="PROSITE-ProRule" id="PRU00047"/>
    </source>
</evidence>
<dbReference type="GO" id="GO:0003676">
    <property type="term" value="F:nucleic acid binding"/>
    <property type="evidence" value="ECO:0007669"/>
    <property type="project" value="InterPro"/>
</dbReference>
<dbReference type="SUPFAM" id="SSF57756">
    <property type="entry name" value="Retrovirus zinc finger-like domains"/>
    <property type="match status" value="1"/>
</dbReference>
<keyword evidence="5" id="KW-1185">Reference proteome</keyword>
<dbReference type="OrthoDB" id="7555206at2759"/>
<evidence type="ECO:0000259" key="3">
    <source>
        <dbReference type="PROSITE" id="PS50158"/>
    </source>
</evidence>
<dbReference type="PROSITE" id="PS50158">
    <property type="entry name" value="ZF_CCHC"/>
    <property type="match status" value="1"/>
</dbReference>
<evidence type="ECO:0000256" key="2">
    <source>
        <dbReference type="SAM" id="MobiDB-lite"/>
    </source>
</evidence>
<protein>
    <recommendedName>
        <fullName evidence="3">CCHC-type domain-containing protein</fullName>
    </recommendedName>
</protein>
<gene>
    <name evidence="4" type="ORF">DAPPUDRAFT_334705</name>
</gene>
<name>E9HW83_DAPPU</name>
<evidence type="ECO:0000313" key="5">
    <source>
        <dbReference type="Proteomes" id="UP000000305"/>
    </source>
</evidence>
<dbReference type="OMA" id="CEAREYI"/>
<reference evidence="4 5" key="1">
    <citation type="journal article" date="2011" name="Science">
        <title>The ecoresponsive genome of Daphnia pulex.</title>
        <authorList>
            <person name="Colbourne J.K."/>
            <person name="Pfrender M.E."/>
            <person name="Gilbert D."/>
            <person name="Thomas W.K."/>
            <person name="Tucker A."/>
            <person name="Oakley T.H."/>
            <person name="Tokishita S."/>
            <person name="Aerts A."/>
            <person name="Arnold G.J."/>
            <person name="Basu M.K."/>
            <person name="Bauer D.J."/>
            <person name="Caceres C.E."/>
            <person name="Carmel L."/>
            <person name="Casola C."/>
            <person name="Choi J.H."/>
            <person name="Detter J.C."/>
            <person name="Dong Q."/>
            <person name="Dusheyko S."/>
            <person name="Eads B.D."/>
            <person name="Frohlich T."/>
            <person name="Geiler-Samerotte K.A."/>
            <person name="Gerlach D."/>
            <person name="Hatcher P."/>
            <person name="Jogdeo S."/>
            <person name="Krijgsveld J."/>
            <person name="Kriventseva E.V."/>
            <person name="Kultz D."/>
            <person name="Laforsch C."/>
            <person name="Lindquist E."/>
            <person name="Lopez J."/>
            <person name="Manak J.R."/>
            <person name="Muller J."/>
            <person name="Pangilinan J."/>
            <person name="Patwardhan R.P."/>
            <person name="Pitluck S."/>
            <person name="Pritham E.J."/>
            <person name="Rechtsteiner A."/>
            <person name="Rho M."/>
            <person name="Rogozin I.B."/>
            <person name="Sakarya O."/>
            <person name="Salamov A."/>
            <person name="Schaack S."/>
            <person name="Shapiro H."/>
            <person name="Shiga Y."/>
            <person name="Skalitzky C."/>
            <person name="Smith Z."/>
            <person name="Souvorov A."/>
            <person name="Sung W."/>
            <person name="Tang Z."/>
            <person name="Tsuchiya D."/>
            <person name="Tu H."/>
            <person name="Vos H."/>
            <person name="Wang M."/>
            <person name="Wolf Y.I."/>
            <person name="Yamagata H."/>
            <person name="Yamada T."/>
            <person name="Ye Y."/>
            <person name="Shaw J.R."/>
            <person name="Andrews J."/>
            <person name="Crease T.J."/>
            <person name="Tang H."/>
            <person name="Lucas S.M."/>
            <person name="Robertson H.M."/>
            <person name="Bork P."/>
            <person name="Koonin E.V."/>
            <person name="Zdobnov E.M."/>
            <person name="Grigoriev I.V."/>
            <person name="Lynch M."/>
            <person name="Boore J.L."/>
        </authorList>
    </citation>
    <scope>NUCLEOTIDE SEQUENCE [LARGE SCALE GENOMIC DNA]</scope>
</reference>
<dbReference type="EMBL" id="GL732901">
    <property type="protein sequence ID" value="EFX63997.1"/>
    <property type="molecule type" value="Genomic_DNA"/>
</dbReference>
<dbReference type="Proteomes" id="UP000000305">
    <property type="component" value="Unassembled WGS sequence"/>
</dbReference>
<dbReference type="InterPro" id="IPR001878">
    <property type="entry name" value="Znf_CCHC"/>
</dbReference>
<accession>E9HW83</accession>
<sequence length="373" mass="40834">MSKRSKQPAVPFQKVTRATTARRAGLSSASSSSGGSVAVSQPSPTRPSRISARLSPAPMVTNDDLIQALTAFTQAAANDRVLQQQKHDDLLQALRTQQDENTALRNLVTAGRAVVNRPSTAVVDSIPKFEGRMDEDVQGFINHIDRVATSEDWTDAHRLQVGIRRLVKTALLWHVQTGHTHADWASWSVALVTNFSRRLSFADWNRLIQDRVQQPNESGMEYALDKFRLCRLSPTPLAEQDAIPFLINGLAKWEHVAAMTAAAPANIPAFIARIQQLEQLGVSARSDVAPNRQMNIPPPQPPDLAAAFNNFSEKLVAELATKLESLTVSRSVGRGRGGPPGAARPPMECWLCHNTGHKARYCPTRPENTSAGR</sequence>
<dbReference type="PhylomeDB" id="E9HW83"/>
<dbReference type="InParanoid" id="E9HW83"/>
<keyword evidence="1" id="KW-0479">Metal-binding</keyword>
<dbReference type="AlphaFoldDB" id="E9HW83"/>
<dbReference type="HOGENOM" id="CLU_076978_0_0_1"/>
<dbReference type="InterPro" id="IPR036875">
    <property type="entry name" value="Znf_CCHC_sf"/>
</dbReference>